<protein>
    <submittedName>
        <fullName evidence="5">ABC transporter ATP-binding protein</fullName>
    </submittedName>
</protein>
<sequence>MRRIKMHSISLSNVSKSYGSYKAVKNINLTVETGELFGFLGPNGAGKTTTIKMMTGLLEPSSGSINVCGINVWESPVEAKQKIAYVPDQPTLYLKLTGMEYLQFVASIFKLSADEFEKRSTKWLHLFQLEERAHELIEGYSHGMKQKIALCGALLHNPKIIFLDEPTVGLDPKSARTLKNLLRTLCDNGVTVFITTHILEIAEQLCDRIGIILDGEVIALGSMKELREQANNNQSSLEDIFLDLTGNEEQQNIIEELAKAGENQ</sequence>
<dbReference type="SUPFAM" id="SSF52540">
    <property type="entry name" value="P-loop containing nucleoside triphosphate hydrolases"/>
    <property type="match status" value="1"/>
</dbReference>
<dbReference type="PANTHER" id="PTHR42939">
    <property type="entry name" value="ABC TRANSPORTER ATP-BINDING PROTEIN ALBC-RELATED"/>
    <property type="match status" value="1"/>
</dbReference>
<evidence type="ECO:0000256" key="2">
    <source>
        <dbReference type="ARBA" id="ARBA00022741"/>
    </source>
</evidence>
<dbReference type="GO" id="GO:0016887">
    <property type="term" value="F:ATP hydrolysis activity"/>
    <property type="evidence" value="ECO:0007669"/>
    <property type="project" value="InterPro"/>
</dbReference>
<dbReference type="InterPro" id="IPR003593">
    <property type="entry name" value="AAA+_ATPase"/>
</dbReference>
<dbReference type="PROSITE" id="PS50893">
    <property type="entry name" value="ABC_TRANSPORTER_2"/>
    <property type="match status" value="1"/>
</dbReference>
<dbReference type="GO" id="GO:0005524">
    <property type="term" value="F:ATP binding"/>
    <property type="evidence" value="ECO:0007669"/>
    <property type="project" value="UniProtKB-KW"/>
</dbReference>
<keyword evidence="2" id="KW-0547">Nucleotide-binding</keyword>
<dbReference type="EMBL" id="CP022674">
    <property type="protein sequence ID" value="AXI27838.1"/>
    <property type="molecule type" value="Genomic_DNA"/>
</dbReference>
<dbReference type="PANTHER" id="PTHR42939:SF1">
    <property type="entry name" value="ABC TRANSPORTER ATP-BINDING PROTEIN ALBC-RELATED"/>
    <property type="match status" value="1"/>
</dbReference>
<dbReference type="PROSITE" id="PS00211">
    <property type="entry name" value="ABC_TRANSPORTER_1"/>
    <property type="match status" value="1"/>
</dbReference>
<name>A0AA86LVS6_PRIMG</name>
<evidence type="ECO:0000313" key="6">
    <source>
        <dbReference type="Proteomes" id="UP000253834"/>
    </source>
</evidence>
<dbReference type="Gene3D" id="3.40.50.300">
    <property type="entry name" value="P-loop containing nucleotide triphosphate hydrolases"/>
    <property type="match status" value="1"/>
</dbReference>
<proteinExistence type="predicted"/>
<dbReference type="SMART" id="SM00382">
    <property type="entry name" value="AAA"/>
    <property type="match status" value="1"/>
</dbReference>
<accession>A0AA86LVS6</accession>
<feature type="domain" description="ABC transporter" evidence="4">
    <location>
        <begin position="9"/>
        <end position="239"/>
    </location>
</feature>
<dbReference type="Pfam" id="PF00005">
    <property type="entry name" value="ABC_tran"/>
    <property type="match status" value="1"/>
</dbReference>
<organism evidence="5 6">
    <name type="scientific">Priestia megaterium</name>
    <name type="common">Bacillus megaterium</name>
    <dbReference type="NCBI Taxonomy" id="1404"/>
    <lineage>
        <taxon>Bacteria</taxon>
        <taxon>Bacillati</taxon>
        <taxon>Bacillota</taxon>
        <taxon>Bacilli</taxon>
        <taxon>Bacillales</taxon>
        <taxon>Bacillaceae</taxon>
        <taxon>Priestia</taxon>
    </lineage>
</organism>
<dbReference type="InterPro" id="IPR051782">
    <property type="entry name" value="ABC_Transporter_VariousFunc"/>
</dbReference>
<gene>
    <name evidence="5" type="ORF">CIB87_01980</name>
</gene>
<dbReference type="InterPro" id="IPR003439">
    <property type="entry name" value="ABC_transporter-like_ATP-bd"/>
</dbReference>
<dbReference type="CDD" id="cd03230">
    <property type="entry name" value="ABC_DR_subfamily_A"/>
    <property type="match status" value="1"/>
</dbReference>
<keyword evidence="3 5" id="KW-0067">ATP-binding</keyword>
<reference evidence="5 6" key="1">
    <citation type="submission" date="2017-07" db="EMBL/GenBank/DDBJ databases">
        <title>Isolation and development of strain Bacillus megaterium SR7 for enhanced growth and metabolite production under supercritical carbon dioxide.</title>
        <authorList>
            <person name="Freedman A.J.E."/>
            <person name="Peet K.C."/>
            <person name="Boock J.T."/>
            <person name="Penn K."/>
            <person name="Prather K.L.J."/>
            <person name="Thompson J.R."/>
        </authorList>
    </citation>
    <scope>NUCLEOTIDE SEQUENCE [LARGE SCALE GENOMIC DNA]</scope>
    <source>
        <strain evidence="5 6">SR7</strain>
    </source>
</reference>
<evidence type="ECO:0000313" key="5">
    <source>
        <dbReference type="EMBL" id="AXI27838.1"/>
    </source>
</evidence>
<evidence type="ECO:0000256" key="3">
    <source>
        <dbReference type="ARBA" id="ARBA00022840"/>
    </source>
</evidence>
<dbReference type="InterPro" id="IPR027417">
    <property type="entry name" value="P-loop_NTPase"/>
</dbReference>
<evidence type="ECO:0000259" key="4">
    <source>
        <dbReference type="PROSITE" id="PS50893"/>
    </source>
</evidence>
<dbReference type="Proteomes" id="UP000253834">
    <property type="component" value="Chromosome"/>
</dbReference>
<dbReference type="AlphaFoldDB" id="A0AA86LVS6"/>
<dbReference type="InterPro" id="IPR017871">
    <property type="entry name" value="ABC_transporter-like_CS"/>
</dbReference>
<keyword evidence="1" id="KW-0813">Transport</keyword>
<evidence type="ECO:0000256" key="1">
    <source>
        <dbReference type="ARBA" id="ARBA00022448"/>
    </source>
</evidence>